<evidence type="ECO:0000313" key="2">
    <source>
        <dbReference type="EMBL" id="MFB9312053.1"/>
    </source>
</evidence>
<dbReference type="InterPro" id="IPR051783">
    <property type="entry name" value="NAD(P)-dependent_oxidoreduct"/>
</dbReference>
<comment type="caution">
    <text evidence="2">The sequence shown here is derived from an EMBL/GenBank/DDBJ whole genome shotgun (WGS) entry which is preliminary data.</text>
</comment>
<dbReference type="InterPro" id="IPR036291">
    <property type="entry name" value="NAD(P)-bd_dom_sf"/>
</dbReference>
<sequence>MHIYLTGASGFIGSTLATDLLAAGHTVTGLARSDTSAAALERAGVRVHRGTIDDPAGIAAGAAEADGVAHLAFKHDDFTDMANSAKADLLVVEALGAALAGTDRPLVVTSGTALVAGLGRTATEADDPVGEGPGAGRGLVERATVGFADDGVRSSVVRLAPSVHGDGDHHGFVPTLVRAARESGRSAYVGDGSNVWPAVHRLDAARLFRLALEAAPAGTRLHGAAEQGVAFRDIATAIGERLGVPVVSVDPADAGGTLGWIAGFAAADNPISSARTRELLGWEPTGPTLLEDIAAGVYDQV</sequence>
<protein>
    <submittedName>
        <fullName evidence="2">SDR family oxidoreductase</fullName>
    </submittedName>
</protein>
<keyword evidence="3" id="KW-1185">Reference proteome</keyword>
<dbReference type="Proteomes" id="UP001589750">
    <property type="component" value="Unassembled WGS sequence"/>
</dbReference>
<dbReference type="CDD" id="cd05262">
    <property type="entry name" value="SDR_a7"/>
    <property type="match status" value="1"/>
</dbReference>
<dbReference type="EMBL" id="JBHMDG010000002">
    <property type="protein sequence ID" value="MFB9312053.1"/>
    <property type="molecule type" value="Genomic_DNA"/>
</dbReference>
<feature type="domain" description="NAD-dependent epimerase/dehydratase" evidence="1">
    <location>
        <begin position="3"/>
        <end position="215"/>
    </location>
</feature>
<gene>
    <name evidence="2" type="ORF">ACFFRI_03260</name>
</gene>
<reference evidence="2 3" key="1">
    <citation type="submission" date="2024-09" db="EMBL/GenBank/DDBJ databases">
        <authorList>
            <person name="Sun Q."/>
            <person name="Mori K."/>
        </authorList>
    </citation>
    <scope>NUCLEOTIDE SEQUENCE [LARGE SCALE GENOMIC DNA]</scope>
    <source>
        <strain evidence="2 3">JCM 9626</strain>
    </source>
</reference>
<dbReference type="SUPFAM" id="SSF51735">
    <property type="entry name" value="NAD(P)-binding Rossmann-fold domains"/>
    <property type="match status" value="1"/>
</dbReference>
<accession>A0ABV5K5P6</accession>
<dbReference type="Gene3D" id="3.40.50.720">
    <property type="entry name" value="NAD(P)-binding Rossmann-like Domain"/>
    <property type="match status" value="1"/>
</dbReference>
<evidence type="ECO:0000313" key="3">
    <source>
        <dbReference type="Proteomes" id="UP001589750"/>
    </source>
</evidence>
<evidence type="ECO:0000259" key="1">
    <source>
        <dbReference type="Pfam" id="PF01370"/>
    </source>
</evidence>
<dbReference type="PANTHER" id="PTHR48079:SF6">
    <property type="entry name" value="NAD(P)-BINDING DOMAIN-CONTAINING PROTEIN-RELATED"/>
    <property type="match status" value="1"/>
</dbReference>
<proteinExistence type="predicted"/>
<name>A0ABV5K5P6_9ACTN</name>
<dbReference type="Pfam" id="PF01370">
    <property type="entry name" value="Epimerase"/>
    <property type="match status" value="1"/>
</dbReference>
<dbReference type="RefSeq" id="WP_140010758.1">
    <property type="nucleotide sequence ID" value="NZ_JBHMDG010000002.1"/>
</dbReference>
<dbReference type="InterPro" id="IPR001509">
    <property type="entry name" value="Epimerase_deHydtase"/>
</dbReference>
<dbReference type="PANTHER" id="PTHR48079">
    <property type="entry name" value="PROTEIN YEEZ"/>
    <property type="match status" value="1"/>
</dbReference>
<organism evidence="2 3">
    <name type="scientific">Nocardioides plantarum</name>
    <dbReference type="NCBI Taxonomy" id="29299"/>
    <lineage>
        <taxon>Bacteria</taxon>
        <taxon>Bacillati</taxon>
        <taxon>Actinomycetota</taxon>
        <taxon>Actinomycetes</taxon>
        <taxon>Propionibacteriales</taxon>
        <taxon>Nocardioidaceae</taxon>
        <taxon>Nocardioides</taxon>
    </lineage>
</organism>